<evidence type="ECO:0000313" key="3">
    <source>
        <dbReference type="Proteomes" id="UP000182034"/>
    </source>
</evidence>
<dbReference type="Gene3D" id="3.40.250.10">
    <property type="entry name" value="Rhodanese-like domain"/>
    <property type="match status" value="1"/>
</dbReference>
<dbReference type="RefSeq" id="WP_072410515.1">
    <property type="nucleotide sequence ID" value="NZ_FPKW01000009.1"/>
</dbReference>
<dbReference type="PANTHER" id="PTHR43031:SF16">
    <property type="entry name" value="OXIDOREDUCTASE"/>
    <property type="match status" value="1"/>
</dbReference>
<dbReference type="SMART" id="SM00450">
    <property type="entry name" value="RHOD"/>
    <property type="match status" value="1"/>
</dbReference>
<dbReference type="InterPro" id="IPR001763">
    <property type="entry name" value="Rhodanese-like_dom"/>
</dbReference>
<dbReference type="OrthoDB" id="9800872at2"/>
<dbReference type="PROSITE" id="PS50206">
    <property type="entry name" value="RHODANESE_3"/>
    <property type="match status" value="1"/>
</dbReference>
<evidence type="ECO:0000313" key="2">
    <source>
        <dbReference type="EMBL" id="SFZ95326.1"/>
    </source>
</evidence>
<keyword evidence="3" id="KW-1185">Reference proteome</keyword>
<dbReference type="InterPro" id="IPR036873">
    <property type="entry name" value="Rhodanese-like_dom_sf"/>
</dbReference>
<dbReference type="AlphaFoldDB" id="A0A1K2ISN7"/>
<proteinExistence type="predicted"/>
<dbReference type="Pfam" id="PF00581">
    <property type="entry name" value="Rhodanese"/>
    <property type="match status" value="1"/>
</dbReference>
<dbReference type="Proteomes" id="UP000182034">
    <property type="component" value="Unassembled WGS sequence"/>
</dbReference>
<dbReference type="InterPro" id="IPR050229">
    <property type="entry name" value="GlpE_sulfurtransferase"/>
</dbReference>
<organism evidence="2 3">
    <name type="scientific">Chryseobacterium limigenitum</name>
    <dbReference type="NCBI Taxonomy" id="1612149"/>
    <lineage>
        <taxon>Bacteria</taxon>
        <taxon>Pseudomonadati</taxon>
        <taxon>Bacteroidota</taxon>
        <taxon>Flavobacteriia</taxon>
        <taxon>Flavobacteriales</taxon>
        <taxon>Weeksellaceae</taxon>
        <taxon>Chryseobacterium group</taxon>
        <taxon>Chryseobacterium</taxon>
    </lineage>
</organism>
<gene>
    <name evidence="2" type="ORF">SAMN05216324_10971</name>
</gene>
<accession>A0A1K2ISN7</accession>
<dbReference type="EMBL" id="FPKW01000009">
    <property type="protein sequence ID" value="SFZ95326.1"/>
    <property type="molecule type" value="Genomic_DNA"/>
</dbReference>
<dbReference type="STRING" id="1612149.SAMN05216324_10971"/>
<evidence type="ECO:0000259" key="1">
    <source>
        <dbReference type="PROSITE" id="PS50206"/>
    </source>
</evidence>
<feature type="domain" description="Rhodanese" evidence="1">
    <location>
        <begin position="20"/>
        <end position="97"/>
    </location>
</feature>
<sequence length="104" mass="11243">MDLLSLLFGKKDNSAVIKALDEGAFLVDVRTPGEFASGSAEGAVNIPLRMIKDQLSEFKNKENIIVFCKSGTRSAIAKGTLERNGLAKIFNGGSLKNMIKLIEK</sequence>
<dbReference type="SUPFAM" id="SSF52821">
    <property type="entry name" value="Rhodanese/Cell cycle control phosphatase"/>
    <property type="match status" value="1"/>
</dbReference>
<name>A0A1K2ISN7_9FLAO</name>
<protein>
    <submittedName>
        <fullName evidence="2">Rhodanese-like domain-containing protein</fullName>
    </submittedName>
</protein>
<reference evidence="3" key="1">
    <citation type="submission" date="2016-10" db="EMBL/GenBank/DDBJ databases">
        <authorList>
            <person name="Varghese N."/>
            <person name="Submissions S."/>
        </authorList>
    </citation>
    <scope>NUCLEOTIDE SEQUENCE [LARGE SCALE GENOMIC DNA]</scope>
    <source>
        <strain evidence="3">SUR2</strain>
    </source>
</reference>
<dbReference type="CDD" id="cd00158">
    <property type="entry name" value="RHOD"/>
    <property type="match status" value="1"/>
</dbReference>
<dbReference type="PANTHER" id="PTHR43031">
    <property type="entry name" value="FAD-DEPENDENT OXIDOREDUCTASE"/>
    <property type="match status" value="1"/>
</dbReference>